<dbReference type="PANTHER" id="PTHR47429:SF2">
    <property type="entry name" value="PROTEIN TWIN LOV 1"/>
    <property type="match status" value="1"/>
</dbReference>
<evidence type="ECO:0000256" key="3">
    <source>
        <dbReference type="ARBA" id="ARBA00022991"/>
    </source>
</evidence>
<evidence type="ECO:0000259" key="4">
    <source>
        <dbReference type="Pfam" id="PF13426"/>
    </source>
</evidence>
<keyword evidence="1" id="KW-0285">Flavoprotein</keyword>
<dbReference type="InterPro" id="IPR000014">
    <property type="entry name" value="PAS"/>
</dbReference>
<keyword evidence="2" id="KW-0288">FMN</keyword>
<evidence type="ECO:0000256" key="2">
    <source>
        <dbReference type="ARBA" id="ARBA00022643"/>
    </source>
</evidence>
<keyword evidence="3" id="KW-0157">Chromophore</keyword>
<dbReference type="Gene3D" id="3.30.450.20">
    <property type="entry name" value="PAS domain"/>
    <property type="match status" value="1"/>
</dbReference>
<dbReference type="EMBL" id="HBKO01042564">
    <property type="protein sequence ID" value="CAE2296951.1"/>
    <property type="molecule type" value="Transcribed_RNA"/>
</dbReference>
<name>A0A6T8DP81_9EUKA</name>
<dbReference type="InterPro" id="IPR035965">
    <property type="entry name" value="PAS-like_dom_sf"/>
</dbReference>
<reference evidence="5" key="1">
    <citation type="submission" date="2021-01" db="EMBL/GenBank/DDBJ databases">
        <authorList>
            <person name="Corre E."/>
            <person name="Pelletier E."/>
            <person name="Niang G."/>
            <person name="Scheremetjew M."/>
            <person name="Finn R."/>
            <person name="Kale V."/>
            <person name="Holt S."/>
            <person name="Cochrane G."/>
            <person name="Meng A."/>
            <person name="Brown T."/>
            <person name="Cohen L."/>
        </authorList>
    </citation>
    <scope>NUCLEOTIDE SEQUENCE</scope>
    <source>
        <strain evidence="5">UIO037</strain>
    </source>
</reference>
<accession>A0A6T8DP81</accession>
<proteinExistence type="predicted"/>
<gene>
    <name evidence="5" type="ORF">CPOL0286_LOCUS19561</name>
</gene>
<evidence type="ECO:0000256" key="1">
    <source>
        <dbReference type="ARBA" id="ARBA00022630"/>
    </source>
</evidence>
<dbReference type="SUPFAM" id="SSF55785">
    <property type="entry name" value="PYP-like sensor domain (PAS domain)"/>
    <property type="match status" value="1"/>
</dbReference>
<protein>
    <recommendedName>
        <fullName evidence="4">PAS domain-containing protein</fullName>
    </recommendedName>
</protein>
<organism evidence="5">
    <name type="scientific">Prymnesium polylepis</name>
    <dbReference type="NCBI Taxonomy" id="72548"/>
    <lineage>
        <taxon>Eukaryota</taxon>
        <taxon>Haptista</taxon>
        <taxon>Haptophyta</taxon>
        <taxon>Prymnesiophyceae</taxon>
        <taxon>Prymnesiales</taxon>
        <taxon>Prymnesiaceae</taxon>
        <taxon>Prymnesium</taxon>
    </lineage>
</organism>
<dbReference type="Pfam" id="PF13426">
    <property type="entry name" value="PAS_9"/>
    <property type="match status" value="1"/>
</dbReference>
<dbReference type="PANTHER" id="PTHR47429">
    <property type="entry name" value="PROTEIN TWIN LOV 1"/>
    <property type="match status" value="1"/>
</dbReference>
<feature type="domain" description="PAS" evidence="4">
    <location>
        <begin position="108"/>
        <end position="186"/>
    </location>
</feature>
<sequence>MTREGRRYVVVVVLDLMADMALDSLQWPTRLPRGPADDDEVSTLFFSKAAFSTAPTLHYSAAHVGYSHAPGPKRKLKLRARGIEQLLEQALHSSSVAFTVARAHSRDADAELVWCSRGFEGMSGYSTHYALGKNCRFLQTDATDPQATSKMRIAIDAGRAERVIVYNERRDHSGFWNLISLYPVRYAEPQASRKQQYYIGWLVGFDSATYRTLVWSQHHVLSNRQAAVDVQAYTVEEAPVYDRLPLG</sequence>
<evidence type="ECO:0000313" key="5">
    <source>
        <dbReference type="EMBL" id="CAE2296951.1"/>
    </source>
</evidence>
<dbReference type="GO" id="GO:0005634">
    <property type="term" value="C:nucleus"/>
    <property type="evidence" value="ECO:0007669"/>
    <property type="project" value="TreeGrafter"/>
</dbReference>
<dbReference type="AlphaFoldDB" id="A0A6T8DP81"/>